<sequence length="844" mass="96666">MDFLIELIERGDACSLIGIVFVLIYIGNLVVARDAWANVWGQRLAVLAFIGFCAYGVVTVGRPDAAELFVFVLRGVLAAGLVLGISWNLLGAVSFLRDRAREASDRAEIRAAQRRSRKREKQEEKRRRREQAEWERTAPERRRRQELEDARWQEEQKQQKLAAQRRKDVLFACESFFLLYAPEIQDRFTRQQFDDFASKYMGSSETPETIESRGKQLQQLIRDHHERVNPPEKFHGLEELATWYAKQKQEVQALPIDDSFKADYLVQLNERYADLTQKVMENLAFDTHFHLIGGTGKGKTTALHTVLRPLLRDPTDRSAFIIIDRLGNLSQEMLLWMASPDFCTDYVRDRLVYIQPSREDVVLPFNPLLYDTRAHGFYKVERATEIILRAWESVNIEAMPRLARWVFNCFWAAAQMGLTIADCVHFLLPGSRYHEPLLKMLPPQLKAEWDDIYKARGGEAQRILDSSRNRLKPYFESDILRRMFGATQNHLDVERFMREGSIVLIDLAPRDRLSGPLGNTIGSLVLNEVIATARGLAGQAKRFPTYVFLDEFQNFVGPDIESALPEVRQLGLKLLLSHQSFSQLERGDHDLTSMIFQAQSRMMFGVQGEDADILSHELAALTFDPDRIKHEIHSRKQLVRGHEIVHLTSWSDSAGAAEQWNRQYGNNWGSADGRTQHPINPLTTRTHTDSRGGSETDGHGRSTTHSSTQGGHETLIPNYEEFRELANRTYVSFDEQKSIWARDVRHLATGEALLRLVDDPSIYHVAVKRSAPGYLRHDLAGITRHFPELLERMQELLARNFESDLFSSAALIDADAEQRLERFMRPTIVVPSTPTSEKPCDPFA</sequence>
<evidence type="ECO:0000313" key="6">
    <source>
        <dbReference type="Proteomes" id="UP001152797"/>
    </source>
</evidence>
<accession>A0A9P1BF94</accession>
<feature type="region of interest" description="Disordered" evidence="1">
    <location>
        <begin position="111"/>
        <end position="140"/>
    </location>
</feature>
<evidence type="ECO:0000259" key="3">
    <source>
        <dbReference type="Pfam" id="PF12696"/>
    </source>
</evidence>
<dbReference type="InterPro" id="IPR027417">
    <property type="entry name" value="P-loop_NTPase"/>
</dbReference>
<gene>
    <name evidence="4" type="ORF">C1SCF055_LOCUS13</name>
</gene>
<feature type="domain" description="TraD/TraG TraM recognition site" evidence="3">
    <location>
        <begin position="544"/>
        <end position="618"/>
    </location>
</feature>
<feature type="transmembrane region" description="Helical" evidence="2">
    <location>
        <begin position="68"/>
        <end position="96"/>
    </location>
</feature>
<dbReference type="InterPro" id="IPR032689">
    <property type="entry name" value="TraG-D_C"/>
</dbReference>
<dbReference type="PANTHER" id="PTHR30121">
    <property type="entry name" value="UNCHARACTERIZED PROTEIN YJGR-RELATED"/>
    <property type="match status" value="1"/>
</dbReference>
<proteinExistence type="predicted"/>
<keyword evidence="2" id="KW-0812">Transmembrane</keyword>
<dbReference type="Gene3D" id="3.40.50.300">
    <property type="entry name" value="P-loop containing nucleotide triphosphate hydrolases"/>
    <property type="match status" value="2"/>
</dbReference>
<keyword evidence="2" id="KW-0472">Membrane</keyword>
<keyword evidence="6" id="KW-1185">Reference proteome</keyword>
<name>A0A9P1BF94_9DINO</name>
<evidence type="ECO:0000256" key="1">
    <source>
        <dbReference type="SAM" id="MobiDB-lite"/>
    </source>
</evidence>
<reference evidence="4" key="1">
    <citation type="submission" date="2022-10" db="EMBL/GenBank/DDBJ databases">
        <authorList>
            <person name="Chen Y."/>
            <person name="Dougan E. K."/>
            <person name="Chan C."/>
            <person name="Rhodes N."/>
            <person name="Thang M."/>
        </authorList>
    </citation>
    <scope>NUCLEOTIDE SEQUENCE</scope>
</reference>
<feature type="transmembrane region" description="Helical" evidence="2">
    <location>
        <begin position="15"/>
        <end position="32"/>
    </location>
</feature>
<dbReference type="CDD" id="cd01127">
    <property type="entry name" value="TrwB_TraG_TraD_VirD4"/>
    <property type="match status" value="1"/>
</dbReference>
<dbReference type="Proteomes" id="UP001152797">
    <property type="component" value="Unassembled WGS sequence"/>
</dbReference>
<evidence type="ECO:0000256" key="2">
    <source>
        <dbReference type="SAM" id="Phobius"/>
    </source>
</evidence>
<protein>
    <recommendedName>
        <fullName evidence="3">TraD/TraG TraM recognition site domain-containing protein</fullName>
    </recommendedName>
</protein>
<dbReference type="EMBL" id="CAMXCT020000001">
    <property type="protein sequence ID" value="CAL1124798.1"/>
    <property type="molecule type" value="Genomic_DNA"/>
</dbReference>
<dbReference type="InterPro" id="IPR051162">
    <property type="entry name" value="T4SS_component"/>
</dbReference>
<evidence type="ECO:0000313" key="4">
    <source>
        <dbReference type="EMBL" id="CAI3971423.1"/>
    </source>
</evidence>
<dbReference type="Pfam" id="PF12696">
    <property type="entry name" value="TraG-D_C"/>
    <property type="match status" value="1"/>
</dbReference>
<feature type="compositionally biased region" description="Basic and acidic residues" evidence="1">
    <location>
        <begin position="120"/>
        <end position="140"/>
    </location>
</feature>
<comment type="caution">
    <text evidence="4">The sequence shown here is derived from an EMBL/GenBank/DDBJ whole genome shotgun (WGS) entry which is preliminary data.</text>
</comment>
<feature type="compositionally biased region" description="Polar residues" evidence="1">
    <location>
        <begin position="701"/>
        <end position="711"/>
    </location>
</feature>
<organism evidence="4">
    <name type="scientific">Cladocopium goreaui</name>
    <dbReference type="NCBI Taxonomy" id="2562237"/>
    <lineage>
        <taxon>Eukaryota</taxon>
        <taxon>Sar</taxon>
        <taxon>Alveolata</taxon>
        <taxon>Dinophyceae</taxon>
        <taxon>Suessiales</taxon>
        <taxon>Symbiodiniaceae</taxon>
        <taxon>Cladocopium</taxon>
    </lineage>
</organism>
<dbReference type="AlphaFoldDB" id="A0A9P1BF94"/>
<dbReference type="SUPFAM" id="SSF52540">
    <property type="entry name" value="P-loop containing nucleoside triphosphate hydrolases"/>
    <property type="match status" value="1"/>
</dbReference>
<reference evidence="5 6" key="2">
    <citation type="submission" date="2024-05" db="EMBL/GenBank/DDBJ databases">
        <authorList>
            <person name="Chen Y."/>
            <person name="Shah S."/>
            <person name="Dougan E. K."/>
            <person name="Thang M."/>
            <person name="Chan C."/>
        </authorList>
    </citation>
    <scope>NUCLEOTIDE SEQUENCE [LARGE SCALE GENOMIC DNA]</scope>
</reference>
<keyword evidence="2" id="KW-1133">Transmembrane helix</keyword>
<evidence type="ECO:0000313" key="5">
    <source>
        <dbReference type="EMBL" id="CAL4758735.1"/>
    </source>
</evidence>
<dbReference type="EMBL" id="CAMXCT030000001">
    <property type="protein sequence ID" value="CAL4758735.1"/>
    <property type="molecule type" value="Genomic_DNA"/>
</dbReference>
<feature type="transmembrane region" description="Helical" evidence="2">
    <location>
        <begin position="44"/>
        <end position="62"/>
    </location>
</feature>
<feature type="compositionally biased region" description="Basic and acidic residues" evidence="1">
    <location>
        <begin position="686"/>
        <end position="700"/>
    </location>
</feature>
<feature type="region of interest" description="Disordered" evidence="1">
    <location>
        <begin position="664"/>
        <end position="714"/>
    </location>
</feature>
<dbReference type="EMBL" id="CAMXCT010000001">
    <property type="protein sequence ID" value="CAI3971423.1"/>
    <property type="molecule type" value="Genomic_DNA"/>
</dbReference>
<dbReference type="PANTHER" id="PTHR30121:SF6">
    <property type="entry name" value="SLR6007 PROTEIN"/>
    <property type="match status" value="1"/>
</dbReference>